<keyword evidence="3" id="KW-1185">Reference proteome</keyword>
<feature type="region of interest" description="Disordered" evidence="1">
    <location>
        <begin position="43"/>
        <end position="96"/>
    </location>
</feature>
<sequence length="120" mass="12146">MSRAGAAALGTSPSGCQPLITTDVHWSLGAVAAIGCAHSGAFGAPVSTPASTPPPGPAIGAPLEQSRASGRDPSLSPIITNHHQPSPVIPSHPSRPTTQCCRFSASLRSFPPIQTRSVHP</sequence>
<name>A0AAN7UB24_9PEZI</name>
<organism evidence="2 3">
    <name type="scientific">Xylaria bambusicola</name>
    <dbReference type="NCBI Taxonomy" id="326684"/>
    <lineage>
        <taxon>Eukaryota</taxon>
        <taxon>Fungi</taxon>
        <taxon>Dikarya</taxon>
        <taxon>Ascomycota</taxon>
        <taxon>Pezizomycotina</taxon>
        <taxon>Sordariomycetes</taxon>
        <taxon>Xylariomycetidae</taxon>
        <taxon>Xylariales</taxon>
        <taxon>Xylariaceae</taxon>
        <taxon>Xylaria</taxon>
    </lineage>
</organism>
<evidence type="ECO:0000256" key="1">
    <source>
        <dbReference type="SAM" id="MobiDB-lite"/>
    </source>
</evidence>
<proteinExistence type="predicted"/>
<gene>
    <name evidence="2" type="ORF">RRF57_004690</name>
</gene>
<evidence type="ECO:0000313" key="2">
    <source>
        <dbReference type="EMBL" id="KAK5628975.1"/>
    </source>
</evidence>
<protein>
    <submittedName>
        <fullName evidence="2">Uncharacterized protein</fullName>
    </submittedName>
</protein>
<dbReference type="EMBL" id="JAWHQM010000010">
    <property type="protein sequence ID" value="KAK5628975.1"/>
    <property type="molecule type" value="Genomic_DNA"/>
</dbReference>
<dbReference type="AlphaFoldDB" id="A0AAN7UB24"/>
<comment type="caution">
    <text evidence="2">The sequence shown here is derived from an EMBL/GenBank/DDBJ whole genome shotgun (WGS) entry which is preliminary data.</text>
</comment>
<accession>A0AAN7UB24</accession>
<dbReference type="Proteomes" id="UP001305414">
    <property type="component" value="Unassembled WGS sequence"/>
</dbReference>
<reference evidence="2 3" key="1">
    <citation type="submission" date="2023-10" db="EMBL/GenBank/DDBJ databases">
        <title>Draft genome sequence of Xylaria bambusicola isolate GMP-LS, the root and basal stem rot pathogen of sugarcane in Indonesia.</title>
        <authorList>
            <person name="Selvaraj P."/>
            <person name="Muralishankar V."/>
            <person name="Muruganantham S."/>
            <person name="Sp S."/>
            <person name="Haryani S."/>
            <person name="Lau K.J.X."/>
            <person name="Naqvi N.I."/>
        </authorList>
    </citation>
    <scope>NUCLEOTIDE SEQUENCE [LARGE SCALE GENOMIC DNA]</scope>
    <source>
        <strain evidence="2">GMP-LS</strain>
    </source>
</reference>
<evidence type="ECO:0000313" key="3">
    <source>
        <dbReference type="Proteomes" id="UP001305414"/>
    </source>
</evidence>